<reference evidence="2" key="2">
    <citation type="submission" date="2023-05" db="EMBL/GenBank/DDBJ databases">
        <authorList>
            <person name="Schelkunov M.I."/>
        </authorList>
    </citation>
    <scope>NUCLEOTIDE SEQUENCE</scope>
    <source>
        <strain evidence="2">Hsosn_3</strain>
        <tissue evidence="2">Leaf</tissue>
    </source>
</reference>
<feature type="chain" id="PRO_5042009321" evidence="1">
    <location>
        <begin position="22"/>
        <end position="189"/>
    </location>
</feature>
<comment type="caution">
    <text evidence="2">The sequence shown here is derived from an EMBL/GenBank/DDBJ whole genome shotgun (WGS) entry which is preliminary data.</text>
</comment>
<name>A0AAD8JFM3_9APIA</name>
<dbReference type="InterPro" id="IPR036758">
    <property type="entry name" value="At5g01610-like"/>
</dbReference>
<accession>A0AAD8JFM3</accession>
<dbReference type="AlphaFoldDB" id="A0AAD8JFM3"/>
<gene>
    <name evidence="2" type="ORF">POM88_002498</name>
</gene>
<dbReference type="EMBL" id="JAUIZM010000001">
    <property type="protein sequence ID" value="KAK1402893.1"/>
    <property type="molecule type" value="Genomic_DNA"/>
</dbReference>
<proteinExistence type="predicted"/>
<evidence type="ECO:0000313" key="2">
    <source>
        <dbReference type="EMBL" id="KAK1402893.1"/>
    </source>
</evidence>
<dbReference type="PANTHER" id="PTHR31676">
    <property type="entry name" value="T31J12.3 PROTEIN-RELATED"/>
    <property type="match status" value="1"/>
</dbReference>
<protein>
    <submittedName>
        <fullName evidence="2">DUF538 domain-containing protein</fullName>
    </submittedName>
</protein>
<keyword evidence="1" id="KW-0732">Signal</keyword>
<reference evidence="2" key="1">
    <citation type="submission" date="2023-02" db="EMBL/GenBank/DDBJ databases">
        <title>Genome of toxic invasive species Heracleum sosnowskyi carries increased number of genes despite the absence of recent whole-genome duplications.</title>
        <authorList>
            <person name="Schelkunov M."/>
            <person name="Shtratnikova V."/>
            <person name="Makarenko M."/>
            <person name="Klepikova A."/>
            <person name="Omelchenko D."/>
            <person name="Novikova G."/>
            <person name="Obukhova E."/>
            <person name="Bogdanov V."/>
            <person name="Penin A."/>
            <person name="Logacheva M."/>
        </authorList>
    </citation>
    <scope>NUCLEOTIDE SEQUENCE</scope>
    <source>
        <strain evidence="2">Hsosn_3</strain>
        <tissue evidence="2">Leaf</tissue>
    </source>
</reference>
<dbReference type="Proteomes" id="UP001237642">
    <property type="component" value="Unassembled WGS sequence"/>
</dbReference>
<evidence type="ECO:0000256" key="1">
    <source>
        <dbReference type="SAM" id="SignalP"/>
    </source>
</evidence>
<keyword evidence="3" id="KW-1185">Reference proteome</keyword>
<dbReference type="Pfam" id="PF04398">
    <property type="entry name" value="DUF538"/>
    <property type="match status" value="1"/>
</dbReference>
<evidence type="ECO:0000313" key="3">
    <source>
        <dbReference type="Proteomes" id="UP001237642"/>
    </source>
</evidence>
<dbReference type="SUPFAM" id="SSF141562">
    <property type="entry name" value="At5g01610-like"/>
    <property type="match status" value="1"/>
</dbReference>
<feature type="signal peptide" evidence="1">
    <location>
        <begin position="1"/>
        <end position="21"/>
    </location>
</feature>
<dbReference type="InterPro" id="IPR007493">
    <property type="entry name" value="DUF538"/>
</dbReference>
<dbReference type="Gene3D" id="2.30.240.10">
    <property type="entry name" value="At5g01610-like"/>
    <property type="match status" value="1"/>
</dbReference>
<dbReference type="FunFam" id="2.30.240.10:FF:000002">
    <property type="entry name" value="Uncharacterized protein At3g07460"/>
    <property type="match status" value="1"/>
</dbReference>
<organism evidence="2 3">
    <name type="scientific">Heracleum sosnowskyi</name>
    <dbReference type="NCBI Taxonomy" id="360622"/>
    <lineage>
        <taxon>Eukaryota</taxon>
        <taxon>Viridiplantae</taxon>
        <taxon>Streptophyta</taxon>
        <taxon>Embryophyta</taxon>
        <taxon>Tracheophyta</taxon>
        <taxon>Spermatophyta</taxon>
        <taxon>Magnoliopsida</taxon>
        <taxon>eudicotyledons</taxon>
        <taxon>Gunneridae</taxon>
        <taxon>Pentapetalae</taxon>
        <taxon>asterids</taxon>
        <taxon>campanulids</taxon>
        <taxon>Apiales</taxon>
        <taxon>Apiaceae</taxon>
        <taxon>Apioideae</taxon>
        <taxon>apioid superclade</taxon>
        <taxon>Tordylieae</taxon>
        <taxon>Tordyliinae</taxon>
        <taxon>Heracleum</taxon>
    </lineage>
</organism>
<dbReference type="PANTHER" id="PTHR31676:SF110">
    <property type="entry name" value="TRANSMEMBRANE PROTEIN"/>
    <property type="match status" value="1"/>
</dbReference>
<sequence>MNPQIHFFTTLTLSILTVSVSISLSSTSSSPSIYDILSSHSLPIGLFPKGITNFTIDTSTGKFQVYLQQSCNAKFESNVRYDLNVSGTIRVGQLGELSGIAAQELFLWFPVKGIRVDIPSSGLIYFDVGVVFKQFSVSSFESPRECLETDGKLSEADGLVLVDKLRGVQNRLEQPPSKYGKADALRAVS</sequence>